<proteinExistence type="predicted"/>
<keyword evidence="1" id="KW-0472">Membrane</keyword>
<evidence type="ECO:0000256" key="1">
    <source>
        <dbReference type="SAM" id="Phobius"/>
    </source>
</evidence>
<sequence length="59" mass="6720">MTKQIAYFLIFASVLLLGIDFYDSGFNFEKSRIFRNISSIMLIILGVSSLVNLKNKNKS</sequence>
<keyword evidence="1" id="KW-0812">Transmembrane</keyword>
<feature type="transmembrane region" description="Helical" evidence="1">
    <location>
        <begin position="5"/>
        <end position="22"/>
    </location>
</feature>
<comment type="caution">
    <text evidence="2">The sequence shown here is derived from an EMBL/GenBank/DDBJ whole genome shotgun (WGS) entry which is preliminary data.</text>
</comment>
<evidence type="ECO:0000313" key="2">
    <source>
        <dbReference type="EMBL" id="MPL56892.1"/>
    </source>
</evidence>
<name>A0A644ST88_9ZZZZ</name>
<gene>
    <name evidence="2" type="ORF">SDC9_02383</name>
</gene>
<dbReference type="AlphaFoldDB" id="A0A644ST88"/>
<accession>A0A644ST88</accession>
<keyword evidence="1" id="KW-1133">Transmembrane helix</keyword>
<reference evidence="2" key="1">
    <citation type="submission" date="2019-08" db="EMBL/GenBank/DDBJ databases">
        <authorList>
            <person name="Kucharzyk K."/>
            <person name="Murdoch R.W."/>
            <person name="Higgins S."/>
            <person name="Loffler F."/>
        </authorList>
    </citation>
    <scope>NUCLEOTIDE SEQUENCE</scope>
</reference>
<organism evidence="2">
    <name type="scientific">bioreactor metagenome</name>
    <dbReference type="NCBI Taxonomy" id="1076179"/>
    <lineage>
        <taxon>unclassified sequences</taxon>
        <taxon>metagenomes</taxon>
        <taxon>ecological metagenomes</taxon>
    </lineage>
</organism>
<dbReference type="EMBL" id="VSSQ01000003">
    <property type="protein sequence ID" value="MPL56892.1"/>
    <property type="molecule type" value="Genomic_DNA"/>
</dbReference>
<protein>
    <submittedName>
        <fullName evidence="2">Uncharacterized protein</fullName>
    </submittedName>
</protein>
<feature type="transmembrane region" description="Helical" evidence="1">
    <location>
        <begin position="34"/>
        <end position="53"/>
    </location>
</feature>